<feature type="region of interest" description="Disordered" evidence="3">
    <location>
        <begin position="1"/>
        <end position="20"/>
    </location>
</feature>
<reference evidence="5" key="1">
    <citation type="submission" date="2021-01" db="EMBL/GenBank/DDBJ databases">
        <authorList>
            <consortium name="Genoscope - CEA"/>
            <person name="William W."/>
        </authorList>
    </citation>
    <scope>NUCLEOTIDE SEQUENCE</scope>
</reference>
<feature type="coiled-coil region" evidence="2">
    <location>
        <begin position="304"/>
        <end position="346"/>
    </location>
</feature>
<dbReference type="AlphaFoldDB" id="A0A8S1LQP6"/>
<dbReference type="Pfam" id="PF13868">
    <property type="entry name" value="TPH"/>
    <property type="match status" value="1"/>
</dbReference>
<evidence type="ECO:0000256" key="3">
    <source>
        <dbReference type="SAM" id="MobiDB-lite"/>
    </source>
</evidence>
<dbReference type="InterPro" id="IPR043597">
    <property type="entry name" value="TPH_dom"/>
</dbReference>
<feature type="coiled-coil region" evidence="2">
    <location>
        <begin position="149"/>
        <end position="251"/>
    </location>
</feature>
<evidence type="ECO:0000259" key="4">
    <source>
        <dbReference type="Pfam" id="PF13868"/>
    </source>
</evidence>
<evidence type="ECO:0000256" key="2">
    <source>
        <dbReference type="SAM" id="Coils"/>
    </source>
</evidence>
<dbReference type="EMBL" id="CAJJDM010000041">
    <property type="protein sequence ID" value="CAD8068665.1"/>
    <property type="molecule type" value="Genomic_DNA"/>
</dbReference>
<protein>
    <recommendedName>
        <fullName evidence="4">Trichohyalin-plectin-homology domain-containing protein</fullName>
    </recommendedName>
</protein>
<keyword evidence="1 2" id="KW-0175">Coiled coil</keyword>
<comment type="caution">
    <text evidence="5">The sequence shown here is derived from an EMBL/GenBank/DDBJ whole genome shotgun (WGS) entry which is preliminary data.</text>
</comment>
<dbReference type="InterPro" id="IPR039986">
    <property type="entry name" value="CFAP210"/>
</dbReference>
<dbReference type="PANTHER" id="PTHR28663:SF1">
    <property type="entry name" value="CILIA- AND FLAGELLA- ASSOCIATED PROTEIN 210"/>
    <property type="match status" value="1"/>
</dbReference>
<evidence type="ECO:0000256" key="1">
    <source>
        <dbReference type="ARBA" id="ARBA00023054"/>
    </source>
</evidence>
<dbReference type="Proteomes" id="UP000688137">
    <property type="component" value="Unassembled WGS sequence"/>
</dbReference>
<accession>A0A8S1LQP6</accession>
<feature type="compositionally biased region" description="Low complexity" evidence="3">
    <location>
        <begin position="9"/>
        <end position="20"/>
    </location>
</feature>
<keyword evidence="6" id="KW-1185">Reference proteome</keyword>
<proteinExistence type="predicted"/>
<sequence length="477" mass="58062">MLSNTSRGQQQNQFSKTQTQTLIPLSEINHIRGKLKGGNLATEERQLDKMRMKANSEERMKRWPTTIAAYKQKRDQHRFEKFAAAEEERRQIDIVEEIYQKEQKKITLEKANKQIYEDGDRVKAFHGKMLFSDVLQERDEQIVMEKYKKELLKQQEEIYQQILEEQLDEYDQKQIVKQKLQQQKKKEQKDMLHKQHEEMKEKHLTKLKEERIEGELIKQKVKDALEEDQKIQRLKQQKILENQRLVQLANDQLKDFKVQQKIKEKEEDEKIRLHAEKKQRIAEMRKVREDLKFHEKQEQRQKLIDRQIQQLEILKKAQEEHLNKQIIEAQVKAEEVEKIKKQKREQMFRAIDYSRKIKDEVKETESKSVDYHKKEFQTYWEKRGKELEGIERAETTAQRERRVQNARFQQNQIDEKQALREKDYIEQLDQQEEKQRKIEKEDEIFMMWASQKIQEHQKEGKNILPLIKELKNLSKVP</sequence>
<dbReference type="PANTHER" id="PTHR28663">
    <property type="entry name" value="COILED-COIL DOMAIN-CONTAINING PROTEIN 173"/>
    <property type="match status" value="1"/>
</dbReference>
<dbReference type="OMA" id="NARFQQN"/>
<gene>
    <name evidence="5" type="ORF">PPRIM_AZ9-3.1.T0420273</name>
</gene>
<name>A0A8S1LQP6_PARPR</name>
<feature type="domain" description="Trichohyalin-plectin-homology" evidence="4">
    <location>
        <begin position="115"/>
        <end position="465"/>
    </location>
</feature>
<organism evidence="5 6">
    <name type="scientific">Paramecium primaurelia</name>
    <dbReference type="NCBI Taxonomy" id="5886"/>
    <lineage>
        <taxon>Eukaryota</taxon>
        <taxon>Sar</taxon>
        <taxon>Alveolata</taxon>
        <taxon>Ciliophora</taxon>
        <taxon>Intramacronucleata</taxon>
        <taxon>Oligohymenophorea</taxon>
        <taxon>Peniculida</taxon>
        <taxon>Parameciidae</taxon>
        <taxon>Paramecium</taxon>
    </lineage>
</organism>
<evidence type="ECO:0000313" key="5">
    <source>
        <dbReference type="EMBL" id="CAD8068665.1"/>
    </source>
</evidence>
<evidence type="ECO:0000313" key="6">
    <source>
        <dbReference type="Proteomes" id="UP000688137"/>
    </source>
</evidence>